<gene>
    <name evidence="10" type="ORF">PMAYCL1PPCAC_25857</name>
</gene>
<dbReference type="GO" id="GO:0000166">
    <property type="term" value="F:nucleotide binding"/>
    <property type="evidence" value="ECO:0007669"/>
    <property type="project" value="InterPro"/>
</dbReference>
<keyword evidence="5" id="KW-0235">DNA replication</keyword>
<comment type="catalytic activity">
    <reaction evidence="8">
        <text>DNA(n) + a 2'-deoxyribonucleoside 5'-triphosphate = DNA(n+1) + diphosphate</text>
        <dbReference type="Rhea" id="RHEA:22508"/>
        <dbReference type="Rhea" id="RHEA-COMP:17339"/>
        <dbReference type="Rhea" id="RHEA-COMP:17340"/>
        <dbReference type="ChEBI" id="CHEBI:33019"/>
        <dbReference type="ChEBI" id="CHEBI:61560"/>
        <dbReference type="ChEBI" id="CHEBI:173112"/>
        <dbReference type="EC" id="2.7.7.7"/>
    </reaction>
</comment>
<dbReference type="SUPFAM" id="SSF56672">
    <property type="entry name" value="DNA/RNA polymerases"/>
    <property type="match status" value="1"/>
</dbReference>
<name>A0AAN5I7P7_9BILA</name>
<dbReference type="AlphaFoldDB" id="A0AAN5I7P7"/>
<evidence type="ECO:0000256" key="3">
    <source>
        <dbReference type="ARBA" id="ARBA00022679"/>
    </source>
</evidence>
<keyword evidence="7" id="KW-0238">DNA-binding</keyword>
<dbReference type="InterPro" id="IPR004868">
    <property type="entry name" value="DNA-dir_DNA_pol_B_mt/vir"/>
</dbReference>
<evidence type="ECO:0000313" key="11">
    <source>
        <dbReference type="Proteomes" id="UP001328107"/>
    </source>
</evidence>
<evidence type="ECO:0000259" key="9">
    <source>
        <dbReference type="Pfam" id="PF03175"/>
    </source>
</evidence>
<reference evidence="11" key="1">
    <citation type="submission" date="2022-10" db="EMBL/GenBank/DDBJ databases">
        <title>Genome assembly of Pristionchus species.</title>
        <authorList>
            <person name="Yoshida K."/>
            <person name="Sommer R.J."/>
        </authorList>
    </citation>
    <scope>NUCLEOTIDE SEQUENCE [LARGE SCALE GENOMIC DNA]</scope>
    <source>
        <strain evidence="11">RS5460</strain>
    </source>
</reference>
<accession>A0AAN5I7P7</accession>
<evidence type="ECO:0000256" key="5">
    <source>
        <dbReference type="ARBA" id="ARBA00022705"/>
    </source>
</evidence>
<evidence type="ECO:0000256" key="8">
    <source>
        <dbReference type="ARBA" id="ARBA00049244"/>
    </source>
</evidence>
<keyword evidence="11" id="KW-1185">Reference proteome</keyword>
<sequence>MKITQILNCFYHGCPTCYPGRTKLVGGEAAEELLLRTNKRMDRLRTVCPDVEPVWECKIQAMLKDNEEMRKFFDGIEIVGRLKPRDALYGGRVKVFRAFLKRVTNEKKICYFDIVSMYPSVQALREYPLGQPEVKTAGFEPITGTKLPYRGLIKLRILPPRNLSTAVLHVHVDSGLLPSLFHLC</sequence>
<keyword evidence="4" id="KW-0548">Nucleotidyltransferase</keyword>
<dbReference type="GO" id="GO:0006260">
    <property type="term" value="P:DNA replication"/>
    <property type="evidence" value="ECO:0007669"/>
    <property type="project" value="UniProtKB-KW"/>
</dbReference>
<dbReference type="PANTHER" id="PTHR33568">
    <property type="entry name" value="DNA POLYMERASE"/>
    <property type="match status" value="1"/>
</dbReference>
<dbReference type="Pfam" id="PF03175">
    <property type="entry name" value="DNA_pol_B_2"/>
    <property type="match status" value="1"/>
</dbReference>
<comment type="caution">
    <text evidence="10">The sequence shown here is derived from an EMBL/GenBank/DDBJ whole genome shotgun (WGS) entry which is preliminary data.</text>
</comment>
<evidence type="ECO:0000256" key="6">
    <source>
        <dbReference type="ARBA" id="ARBA00022932"/>
    </source>
</evidence>
<evidence type="ECO:0000256" key="4">
    <source>
        <dbReference type="ARBA" id="ARBA00022695"/>
    </source>
</evidence>
<proteinExistence type="inferred from homology"/>
<evidence type="ECO:0000313" key="10">
    <source>
        <dbReference type="EMBL" id="GMR55662.1"/>
    </source>
</evidence>
<dbReference type="GO" id="GO:0003677">
    <property type="term" value="F:DNA binding"/>
    <property type="evidence" value="ECO:0007669"/>
    <property type="project" value="UniProtKB-KW"/>
</dbReference>
<dbReference type="InterPro" id="IPR043502">
    <property type="entry name" value="DNA/RNA_pol_sf"/>
</dbReference>
<keyword evidence="3" id="KW-0808">Transferase</keyword>
<comment type="similarity">
    <text evidence="1">Belongs to the DNA polymerase type-B family.</text>
</comment>
<dbReference type="EC" id="2.7.7.7" evidence="2"/>
<evidence type="ECO:0000256" key="7">
    <source>
        <dbReference type="ARBA" id="ARBA00023125"/>
    </source>
</evidence>
<feature type="domain" description="DNA-directed DNA polymerase family B mitochondria/virus" evidence="9">
    <location>
        <begin position="85"/>
        <end position="173"/>
    </location>
</feature>
<dbReference type="EMBL" id="BTRK01000005">
    <property type="protein sequence ID" value="GMR55662.1"/>
    <property type="molecule type" value="Genomic_DNA"/>
</dbReference>
<dbReference type="Gene3D" id="3.90.1600.10">
    <property type="entry name" value="Palm domain of DNA polymerase"/>
    <property type="match status" value="1"/>
</dbReference>
<dbReference type="PANTHER" id="PTHR33568:SF3">
    <property type="entry name" value="DNA-DIRECTED DNA POLYMERASE"/>
    <property type="match status" value="1"/>
</dbReference>
<keyword evidence="6" id="KW-0239">DNA-directed DNA polymerase</keyword>
<dbReference type="InterPro" id="IPR023211">
    <property type="entry name" value="DNA_pol_palm_dom_sf"/>
</dbReference>
<protein>
    <recommendedName>
        <fullName evidence="2">DNA-directed DNA polymerase</fullName>
        <ecNumber evidence="2">2.7.7.7</ecNumber>
    </recommendedName>
</protein>
<organism evidence="10 11">
    <name type="scientific">Pristionchus mayeri</name>
    <dbReference type="NCBI Taxonomy" id="1317129"/>
    <lineage>
        <taxon>Eukaryota</taxon>
        <taxon>Metazoa</taxon>
        <taxon>Ecdysozoa</taxon>
        <taxon>Nematoda</taxon>
        <taxon>Chromadorea</taxon>
        <taxon>Rhabditida</taxon>
        <taxon>Rhabditina</taxon>
        <taxon>Diplogasteromorpha</taxon>
        <taxon>Diplogasteroidea</taxon>
        <taxon>Neodiplogasteridae</taxon>
        <taxon>Pristionchus</taxon>
    </lineage>
</organism>
<evidence type="ECO:0000256" key="1">
    <source>
        <dbReference type="ARBA" id="ARBA00005755"/>
    </source>
</evidence>
<dbReference type="GO" id="GO:0003887">
    <property type="term" value="F:DNA-directed DNA polymerase activity"/>
    <property type="evidence" value="ECO:0007669"/>
    <property type="project" value="UniProtKB-KW"/>
</dbReference>
<evidence type="ECO:0000256" key="2">
    <source>
        <dbReference type="ARBA" id="ARBA00012417"/>
    </source>
</evidence>
<dbReference type="Proteomes" id="UP001328107">
    <property type="component" value="Unassembled WGS sequence"/>
</dbReference>